<proteinExistence type="predicted"/>
<dbReference type="AlphaFoldDB" id="A0A4R5FSC5"/>
<gene>
    <name evidence="1" type="ORF">E1295_12005</name>
</gene>
<evidence type="ECO:0000313" key="1">
    <source>
        <dbReference type="EMBL" id="TDE56127.1"/>
    </source>
</evidence>
<evidence type="ECO:0008006" key="3">
    <source>
        <dbReference type="Google" id="ProtNLM"/>
    </source>
</evidence>
<name>A0A4R5FSC5_9ACTN</name>
<dbReference type="Proteomes" id="UP000295136">
    <property type="component" value="Unassembled WGS sequence"/>
</dbReference>
<accession>A0A4R5FSC5</accession>
<keyword evidence="2" id="KW-1185">Reference proteome</keyword>
<reference evidence="1 2" key="1">
    <citation type="submission" date="2019-03" db="EMBL/GenBank/DDBJ databases">
        <title>Draft genome sequences of novel Actinobacteria.</title>
        <authorList>
            <person name="Sahin N."/>
            <person name="Ay H."/>
            <person name="Saygin H."/>
        </authorList>
    </citation>
    <scope>NUCLEOTIDE SEQUENCE [LARGE SCALE GENOMIC DNA]</scope>
    <source>
        <strain evidence="1 2">6K102</strain>
    </source>
</reference>
<protein>
    <recommendedName>
        <fullName evidence="3">DUF4352 domain-containing protein</fullName>
    </recommendedName>
</protein>
<dbReference type="EMBL" id="SMLD01000023">
    <property type="protein sequence ID" value="TDE56127.1"/>
    <property type="molecule type" value="Genomic_DNA"/>
</dbReference>
<organism evidence="1 2">
    <name type="scientific">Nonomuraea mesophila</name>
    <dbReference type="NCBI Taxonomy" id="2530382"/>
    <lineage>
        <taxon>Bacteria</taxon>
        <taxon>Bacillati</taxon>
        <taxon>Actinomycetota</taxon>
        <taxon>Actinomycetes</taxon>
        <taxon>Streptosporangiales</taxon>
        <taxon>Streptosporangiaceae</taxon>
        <taxon>Nonomuraea</taxon>
    </lineage>
</organism>
<sequence length="154" mass="16903">MVRIPPRTATDAYLSKRGGSVRLDIVFDVDLGELVEGHHVVARGLELTEAGGVLHYEFVPGLRQQEEETKGTFFWYWMLSTEDDLGTSYDDHNNGAFDPEGEAAAHGTRHLGGPVPGSARLLQLNFTPAGGWTPPQTWCRRLDISLPDGRVTAS</sequence>
<comment type="caution">
    <text evidence="1">The sequence shown here is derived from an EMBL/GenBank/DDBJ whole genome shotgun (WGS) entry which is preliminary data.</text>
</comment>
<evidence type="ECO:0000313" key="2">
    <source>
        <dbReference type="Proteomes" id="UP000295136"/>
    </source>
</evidence>
<dbReference type="RefSeq" id="WP_132630334.1">
    <property type="nucleotide sequence ID" value="NZ_SMLD01000023.1"/>
</dbReference>